<dbReference type="PANTHER" id="PTHR43249">
    <property type="entry name" value="UDP-N-ACETYL-2-AMINO-2-DEOXY-D-GLUCURONATE OXIDASE"/>
    <property type="match status" value="1"/>
</dbReference>
<dbReference type="Gene3D" id="3.30.360.10">
    <property type="entry name" value="Dihydrodipicolinate Reductase, domain 2"/>
    <property type="match status" value="1"/>
</dbReference>
<protein>
    <submittedName>
        <fullName evidence="3">Dehydrogenase</fullName>
    </submittedName>
</protein>
<dbReference type="InterPro" id="IPR052515">
    <property type="entry name" value="Gfo/Idh/MocA_Oxidoreductase"/>
</dbReference>
<dbReference type="PANTHER" id="PTHR43249:SF1">
    <property type="entry name" value="D-GLUCOSIDE 3-DEHYDROGENASE"/>
    <property type="match status" value="1"/>
</dbReference>
<dbReference type="InterPro" id="IPR000683">
    <property type="entry name" value="Gfo/Idh/MocA-like_OxRdtase_N"/>
</dbReference>
<dbReference type="Gene3D" id="3.40.50.720">
    <property type="entry name" value="NAD(P)-binding Rossmann-like Domain"/>
    <property type="match status" value="1"/>
</dbReference>
<dbReference type="Proteomes" id="UP000319210">
    <property type="component" value="Unassembled WGS sequence"/>
</dbReference>
<comment type="caution">
    <text evidence="3">The sequence shown here is derived from an EMBL/GenBank/DDBJ whole genome shotgun (WGS) entry which is preliminary data.</text>
</comment>
<dbReference type="SUPFAM" id="SSF55347">
    <property type="entry name" value="Glyceraldehyde-3-phosphate dehydrogenase-like, C-terminal domain"/>
    <property type="match status" value="1"/>
</dbReference>
<dbReference type="InterPro" id="IPR036291">
    <property type="entry name" value="NAD(P)-bd_dom_sf"/>
</dbReference>
<organism evidence="3 4">
    <name type="scientific">Streptomyces cacaoi</name>
    <dbReference type="NCBI Taxonomy" id="1898"/>
    <lineage>
        <taxon>Bacteria</taxon>
        <taxon>Bacillati</taxon>
        <taxon>Actinomycetota</taxon>
        <taxon>Actinomycetes</taxon>
        <taxon>Kitasatosporales</taxon>
        <taxon>Streptomycetaceae</taxon>
        <taxon>Streptomyces</taxon>
    </lineage>
</organism>
<proteinExistence type="predicted"/>
<dbReference type="PROSITE" id="PS51257">
    <property type="entry name" value="PROKAR_LIPOPROTEIN"/>
    <property type="match status" value="1"/>
</dbReference>
<sequence>MNLLRSDTHTPLVHAIIGCGRVAPNHVDAFSAAGGVVLKWACDRDMEAARSLARSGRISAVTTDPAEVFADAEVDSVSIAVDHAQHAPLVAAALRAGKHVLVEKPLAMSDAEGAELVALGERTGRVLSVVSQHRYDPVVQAVRSWLAKGLLGVPVAVDVTLQCGRTAPYYRDSYWRGTWAGEGGSALVNQGYHALDVVRWLCRGLEVVGAAAGSGQLREAMETEDTFAALLRSPAGTLVTYSVTVASVISWRTRIGVVGSAGTVLFDLDHPGTLHLVDGGEELVTAARAEKARATREQPSGIDYYGISHRLQAADFCRSVRTGDPMTASGAAGLETLRLLTQLYRAGGGRRGEPVAPAGPAR</sequence>
<dbReference type="OrthoDB" id="9792085at2"/>
<gene>
    <name evidence="3" type="ORF">SCA03_18240</name>
</gene>
<dbReference type="Pfam" id="PF22725">
    <property type="entry name" value="GFO_IDH_MocA_C3"/>
    <property type="match status" value="1"/>
</dbReference>
<dbReference type="EMBL" id="BJMM01000006">
    <property type="protein sequence ID" value="GEB49273.1"/>
    <property type="molecule type" value="Genomic_DNA"/>
</dbReference>
<name>A0A4Y3QXF3_STRCI</name>
<evidence type="ECO:0000259" key="2">
    <source>
        <dbReference type="Pfam" id="PF22725"/>
    </source>
</evidence>
<feature type="domain" description="Gfo/Idh/MocA-like oxidoreductase N-terminal" evidence="1">
    <location>
        <begin position="15"/>
        <end position="129"/>
    </location>
</feature>
<dbReference type="RefSeq" id="WP_086817768.1">
    <property type="nucleotide sequence ID" value="NZ_BJMM01000006.1"/>
</dbReference>
<dbReference type="Pfam" id="PF01408">
    <property type="entry name" value="GFO_IDH_MocA"/>
    <property type="match status" value="1"/>
</dbReference>
<evidence type="ECO:0000313" key="3">
    <source>
        <dbReference type="EMBL" id="GEB49273.1"/>
    </source>
</evidence>
<evidence type="ECO:0000259" key="1">
    <source>
        <dbReference type="Pfam" id="PF01408"/>
    </source>
</evidence>
<evidence type="ECO:0000313" key="4">
    <source>
        <dbReference type="Proteomes" id="UP000319210"/>
    </source>
</evidence>
<dbReference type="AlphaFoldDB" id="A0A4Y3QXF3"/>
<reference evidence="3 4" key="1">
    <citation type="submission" date="2019-06" db="EMBL/GenBank/DDBJ databases">
        <title>Whole genome shotgun sequence of Streptomyces cacaoi subsp. cacaoi NBRC 12748.</title>
        <authorList>
            <person name="Hosoyama A."/>
            <person name="Uohara A."/>
            <person name="Ohji S."/>
            <person name="Ichikawa N."/>
        </authorList>
    </citation>
    <scope>NUCLEOTIDE SEQUENCE [LARGE SCALE GENOMIC DNA]</scope>
    <source>
        <strain evidence="3 4">NBRC 12748</strain>
    </source>
</reference>
<accession>A0A4Y3QXF3</accession>
<keyword evidence="4" id="KW-1185">Reference proteome</keyword>
<feature type="domain" description="GFO/IDH/MocA-like oxidoreductase" evidence="2">
    <location>
        <begin position="139"/>
        <end position="264"/>
    </location>
</feature>
<dbReference type="InterPro" id="IPR055170">
    <property type="entry name" value="GFO_IDH_MocA-like_dom"/>
</dbReference>
<dbReference type="SUPFAM" id="SSF51735">
    <property type="entry name" value="NAD(P)-binding Rossmann-fold domains"/>
    <property type="match status" value="1"/>
</dbReference>
<dbReference type="GO" id="GO:0000166">
    <property type="term" value="F:nucleotide binding"/>
    <property type="evidence" value="ECO:0007669"/>
    <property type="project" value="InterPro"/>
</dbReference>